<gene>
    <name evidence="2" type="ORF">SAMN04489796_11297</name>
</gene>
<dbReference type="Pfam" id="PF13621">
    <property type="entry name" value="Cupin_8"/>
    <property type="match status" value="1"/>
</dbReference>
<name>A0A1G8LDA5_9FLAO</name>
<protein>
    <submittedName>
        <fullName evidence="2">Cupin-like domain-containing protein</fullName>
    </submittedName>
</protein>
<proteinExistence type="predicted"/>
<dbReference type="EMBL" id="FNCZ01000012">
    <property type="protein sequence ID" value="SDI53606.1"/>
    <property type="molecule type" value="Genomic_DNA"/>
</dbReference>
<dbReference type="SMART" id="SM00558">
    <property type="entry name" value="JmjC"/>
    <property type="match status" value="1"/>
</dbReference>
<dbReference type="SUPFAM" id="SSF51197">
    <property type="entry name" value="Clavaminate synthase-like"/>
    <property type="match status" value="1"/>
</dbReference>
<reference evidence="3" key="1">
    <citation type="submission" date="2016-10" db="EMBL/GenBank/DDBJ databases">
        <authorList>
            <person name="Varghese N."/>
            <person name="Submissions S."/>
        </authorList>
    </citation>
    <scope>NUCLEOTIDE SEQUENCE [LARGE SCALE GENOMIC DNA]</scope>
    <source>
        <strain evidence="3">DSM 15363</strain>
    </source>
</reference>
<dbReference type="OrthoDB" id="2942327at2"/>
<dbReference type="PANTHER" id="PTHR12461:SF105">
    <property type="entry name" value="HYPOXIA-INDUCIBLE FACTOR 1-ALPHA INHIBITOR"/>
    <property type="match status" value="1"/>
</dbReference>
<evidence type="ECO:0000313" key="3">
    <source>
        <dbReference type="Proteomes" id="UP000199492"/>
    </source>
</evidence>
<dbReference type="PROSITE" id="PS51184">
    <property type="entry name" value="JMJC"/>
    <property type="match status" value="1"/>
</dbReference>
<sequence length="287" mass="33282">MKFRTNISKIDRCSGLSKKAFYNNYVKSSLPVVITDKAEWTSSEKFTPEYLKSNYNHLSKTIDGKIYSLSEIIDLCKASTPENKAPYPITFDALKDFSENFGGLPEILFGKSNRLNSRLLSNFFAKHTNKHELFFGGYGCSFPTVHFDWLGVHSQITQIKGEKDVILYSPDQTPYFYPDKRHHHRSPVDIVNPDYDKFPLFKNAKAIKTTLKPGETLFVPAGWWHTTYMHDFNLTVAVSHVNAFNWNFFMDELYLNTKIHYPKLAWMVKVYKVVMSKIFNLKESLVN</sequence>
<organism evidence="2 3">
    <name type="scientific">Winogradskyella thalassocola</name>
    <dbReference type="NCBI Taxonomy" id="262004"/>
    <lineage>
        <taxon>Bacteria</taxon>
        <taxon>Pseudomonadati</taxon>
        <taxon>Bacteroidota</taxon>
        <taxon>Flavobacteriia</taxon>
        <taxon>Flavobacteriales</taxon>
        <taxon>Flavobacteriaceae</taxon>
        <taxon>Winogradskyella</taxon>
    </lineage>
</organism>
<dbReference type="RefSeq" id="WP_092470916.1">
    <property type="nucleotide sequence ID" value="NZ_FNCZ01000012.1"/>
</dbReference>
<dbReference type="InterPro" id="IPR041667">
    <property type="entry name" value="Cupin_8"/>
</dbReference>
<dbReference type="AlphaFoldDB" id="A0A1G8LDA5"/>
<evidence type="ECO:0000313" key="2">
    <source>
        <dbReference type="EMBL" id="SDI53606.1"/>
    </source>
</evidence>
<dbReference type="STRING" id="262004.SAMN04489796_11297"/>
<dbReference type="PANTHER" id="PTHR12461">
    <property type="entry name" value="HYPOXIA-INDUCIBLE FACTOR 1 ALPHA INHIBITOR-RELATED"/>
    <property type="match status" value="1"/>
</dbReference>
<keyword evidence="3" id="KW-1185">Reference proteome</keyword>
<feature type="domain" description="JmjC" evidence="1">
    <location>
        <begin position="76"/>
        <end position="257"/>
    </location>
</feature>
<dbReference type="InterPro" id="IPR003347">
    <property type="entry name" value="JmjC_dom"/>
</dbReference>
<dbReference type="Gene3D" id="2.60.120.650">
    <property type="entry name" value="Cupin"/>
    <property type="match status" value="1"/>
</dbReference>
<dbReference type="Proteomes" id="UP000199492">
    <property type="component" value="Unassembled WGS sequence"/>
</dbReference>
<accession>A0A1G8LDA5</accession>
<evidence type="ECO:0000259" key="1">
    <source>
        <dbReference type="PROSITE" id="PS51184"/>
    </source>
</evidence>